<dbReference type="AlphaFoldDB" id="A0A1V6SA83"/>
<accession>A0A1V6SA83</accession>
<evidence type="ECO:0000313" key="1">
    <source>
        <dbReference type="EMBL" id="OQE10649.1"/>
    </source>
</evidence>
<proteinExistence type="predicted"/>
<sequence length="248" mass="28388">MSQSQQSEFASSLYDVEFDNSAYLTPNNCPTTPSGSQQTFDALENFFLRPPIPLTAPLTFERVGPDRRRLYILYDEMSHSDWVEWWLQTDYGSKSKISWDSNHLSDVWEHCVQVAHSVDGAAKVMCKRCSAILEHPYTIKKDINGKDGRHGTTTMTRHLKTSSCIRAAGVNQQKGAISKFIQKADIPSDTVFIQEDWEHDIHQFITLNRLPFHLVEHYTFQRLISKARSADTIRRTIRSGQKATTIHA</sequence>
<keyword evidence="2" id="KW-1185">Reference proteome</keyword>
<dbReference type="Proteomes" id="UP000191342">
    <property type="component" value="Unassembled WGS sequence"/>
</dbReference>
<evidence type="ECO:0000313" key="2">
    <source>
        <dbReference type="Proteomes" id="UP000191342"/>
    </source>
</evidence>
<dbReference type="STRING" id="254877.A0A1V6SA83"/>
<dbReference type="OrthoDB" id="4338678at2759"/>
<dbReference type="EMBL" id="MLQL01000084">
    <property type="protein sequence ID" value="OQE10649.1"/>
    <property type="molecule type" value="Genomic_DNA"/>
</dbReference>
<gene>
    <name evidence="1" type="ORF">PENFLA_c084G03960</name>
</gene>
<name>A0A1V6SA83_9EURO</name>
<organism evidence="1 2">
    <name type="scientific">Penicillium flavigenum</name>
    <dbReference type="NCBI Taxonomy" id="254877"/>
    <lineage>
        <taxon>Eukaryota</taxon>
        <taxon>Fungi</taxon>
        <taxon>Dikarya</taxon>
        <taxon>Ascomycota</taxon>
        <taxon>Pezizomycotina</taxon>
        <taxon>Eurotiomycetes</taxon>
        <taxon>Eurotiomycetidae</taxon>
        <taxon>Eurotiales</taxon>
        <taxon>Aspergillaceae</taxon>
        <taxon>Penicillium</taxon>
    </lineage>
</organism>
<comment type="caution">
    <text evidence="1">The sequence shown here is derived from an EMBL/GenBank/DDBJ whole genome shotgun (WGS) entry which is preliminary data.</text>
</comment>
<reference evidence="2" key="1">
    <citation type="journal article" date="2017" name="Nat. Microbiol.">
        <title>Global analysis of biosynthetic gene clusters reveals vast potential of secondary metabolite production in Penicillium species.</title>
        <authorList>
            <person name="Nielsen J.C."/>
            <person name="Grijseels S."/>
            <person name="Prigent S."/>
            <person name="Ji B."/>
            <person name="Dainat J."/>
            <person name="Nielsen K.F."/>
            <person name="Frisvad J.C."/>
            <person name="Workman M."/>
            <person name="Nielsen J."/>
        </authorList>
    </citation>
    <scope>NUCLEOTIDE SEQUENCE [LARGE SCALE GENOMIC DNA]</scope>
    <source>
        <strain evidence="2">IBT 14082</strain>
    </source>
</reference>
<protein>
    <submittedName>
        <fullName evidence="1">Uncharacterized protein</fullName>
    </submittedName>
</protein>